<dbReference type="AlphaFoldDB" id="A0A231GP51"/>
<gene>
    <name evidence="1" type="ORF">SAMN04490187_3040</name>
</gene>
<evidence type="ECO:0000313" key="2">
    <source>
        <dbReference type="Proteomes" id="UP000198542"/>
    </source>
</evidence>
<dbReference type="EMBL" id="FNTC01000002">
    <property type="protein sequence ID" value="SEC06725.1"/>
    <property type="molecule type" value="Genomic_DNA"/>
</dbReference>
<protein>
    <recommendedName>
        <fullName evidence="3">Helix-turn-helix domain-containing protein</fullName>
    </recommendedName>
</protein>
<reference evidence="2" key="1">
    <citation type="submission" date="2016-10" db="EMBL/GenBank/DDBJ databases">
        <authorList>
            <person name="Varghese N."/>
            <person name="Submissions S."/>
        </authorList>
    </citation>
    <scope>NUCLEOTIDE SEQUENCE [LARGE SCALE GENOMIC DNA]</scope>
    <source>
        <strain evidence="2">BS3660</strain>
    </source>
</reference>
<accession>A0A231GP51</accession>
<evidence type="ECO:0008006" key="3">
    <source>
        <dbReference type="Google" id="ProtNLM"/>
    </source>
</evidence>
<keyword evidence="2" id="KW-1185">Reference proteome</keyword>
<organism evidence="1 2">
    <name type="scientific">Pseudomonas jessenii</name>
    <dbReference type="NCBI Taxonomy" id="77298"/>
    <lineage>
        <taxon>Bacteria</taxon>
        <taxon>Pseudomonadati</taxon>
        <taxon>Pseudomonadota</taxon>
        <taxon>Gammaproteobacteria</taxon>
        <taxon>Pseudomonadales</taxon>
        <taxon>Pseudomonadaceae</taxon>
        <taxon>Pseudomonas</taxon>
    </lineage>
</organism>
<dbReference type="RefSeq" id="WP_090454281.1">
    <property type="nucleotide sequence ID" value="NZ_FNTC01000002.1"/>
</dbReference>
<sequence length="212" mass="23602">MRPWSRMPAWWSKEISDLRGGAASGRSQALLRVMLALATMTPNGKSYSVTSSVSVLMDRTGLSRPMVRVAIADATQRGWIRHTPGGGTQKSEYTLVCPHFEAEEDGYYYKIPNVEVVSLIPKISHRGEKALAALKIYLILLIVRPNHSRVSLINVENLRDRAAVQWHSMRDALSILATHGLIIVDKAPGEEGLQVKNQYIMRGKLVRESMPA</sequence>
<evidence type="ECO:0000313" key="1">
    <source>
        <dbReference type="EMBL" id="SEC06725.1"/>
    </source>
</evidence>
<name>A0A231GP51_PSEJE</name>
<proteinExistence type="predicted"/>
<dbReference type="Proteomes" id="UP000198542">
    <property type="component" value="Unassembled WGS sequence"/>
</dbReference>